<dbReference type="Gene3D" id="1.10.287.130">
    <property type="match status" value="1"/>
</dbReference>
<sequence length="471" mass="51369">MIERDDAVAYIAKLERDLQAAQSRIAALEREAELHARYARDLDRRLAALLSVSAALLISHDIDAIIRLVVQQAVELFPGTATAHIYLMDNEQEGRLRLRASAPEHAPAPAFSILAEMAAKAPRAILLSGPELEYVIHQQNTAYPLSIEDCLWPQSVLLAPLRIEQQRLGALVICGEQLSHLYHPRDLPFVQALADLTVIAIDEVQQRQRAAALQRDLVHTQSLRAEAEARLNAAQAQLLQSAKLAAVGELSASVAHEINNPLYAARNSLYLVEQDLPPDAPQRTFLAIAQQELGRIARIITRMRDFYRPSRGELTSANINALLRETLELVTTHLRHNHVTVRTRLANDLPPIVAHADQLRQVFLNVILNACDAMPSGGELTVSSELIAARAGAPATLAISITDTGVGIAPEHIPHLFEPFYTTKPHGTGLGLAISAHIVTQHGGRITVDSQPGVGTTFTILLPLEPPVTAS</sequence>
<protein>
    <recommendedName>
        <fullName evidence="2">histidine kinase</fullName>
        <ecNumber evidence="2">2.7.13.3</ecNumber>
    </recommendedName>
</protein>
<keyword evidence="7" id="KW-0067">ATP-binding</keyword>
<reference evidence="11 12" key="1">
    <citation type="submission" date="2016-04" db="EMBL/GenBank/DDBJ databases">
        <title>Chloroflexus islandicus sp. nov., a thermophilic filamentous anoxygenic phototrophic bacterium from geyser Strokkur (Iceland).</title>
        <authorList>
            <person name="Gaisin V.A."/>
            <person name="Kalashnikov A.M."/>
            <person name="Sukhacheva M.V."/>
            <person name="Grouzdev D.S."/>
            <person name="Ivanov T.M."/>
            <person name="Kuznetsov B."/>
            <person name="Gorlenko V.M."/>
        </authorList>
    </citation>
    <scope>NUCLEOTIDE SEQUENCE [LARGE SCALE GENOMIC DNA]</scope>
    <source>
        <strain evidence="12">isl-2</strain>
    </source>
</reference>
<dbReference type="InterPro" id="IPR029016">
    <property type="entry name" value="GAF-like_dom_sf"/>
</dbReference>
<dbReference type="SUPFAM" id="SSF55781">
    <property type="entry name" value="GAF domain-like"/>
    <property type="match status" value="1"/>
</dbReference>
<dbReference type="InterPro" id="IPR003018">
    <property type="entry name" value="GAF"/>
</dbReference>
<dbReference type="InterPro" id="IPR005467">
    <property type="entry name" value="His_kinase_dom"/>
</dbReference>
<evidence type="ECO:0000256" key="6">
    <source>
        <dbReference type="ARBA" id="ARBA00022777"/>
    </source>
</evidence>
<dbReference type="SUPFAM" id="SSF47384">
    <property type="entry name" value="Homodimeric domain of signal transducing histidine kinase"/>
    <property type="match status" value="1"/>
</dbReference>
<keyword evidence="6 11" id="KW-0418">Kinase</keyword>
<proteinExistence type="predicted"/>
<evidence type="ECO:0000256" key="9">
    <source>
        <dbReference type="SAM" id="Coils"/>
    </source>
</evidence>
<evidence type="ECO:0000256" key="7">
    <source>
        <dbReference type="ARBA" id="ARBA00022840"/>
    </source>
</evidence>
<evidence type="ECO:0000259" key="10">
    <source>
        <dbReference type="PROSITE" id="PS50109"/>
    </source>
</evidence>
<dbReference type="PRINTS" id="PR00344">
    <property type="entry name" value="BCTRLSENSOR"/>
</dbReference>
<dbReference type="InterPro" id="IPR003661">
    <property type="entry name" value="HisK_dim/P_dom"/>
</dbReference>
<keyword evidence="9" id="KW-0175">Coiled coil</keyword>
<evidence type="ECO:0000256" key="2">
    <source>
        <dbReference type="ARBA" id="ARBA00012438"/>
    </source>
</evidence>
<evidence type="ECO:0000256" key="8">
    <source>
        <dbReference type="ARBA" id="ARBA00023012"/>
    </source>
</evidence>
<evidence type="ECO:0000256" key="1">
    <source>
        <dbReference type="ARBA" id="ARBA00000085"/>
    </source>
</evidence>
<dbReference type="InterPro" id="IPR004358">
    <property type="entry name" value="Sig_transdc_His_kin-like_C"/>
</dbReference>
<dbReference type="Pfam" id="PF00512">
    <property type="entry name" value="HisKA"/>
    <property type="match status" value="1"/>
</dbReference>
<dbReference type="InterPro" id="IPR036890">
    <property type="entry name" value="HATPase_C_sf"/>
</dbReference>
<dbReference type="PROSITE" id="PS50109">
    <property type="entry name" value="HIS_KIN"/>
    <property type="match status" value="1"/>
</dbReference>
<evidence type="ECO:0000313" key="12">
    <source>
        <dbReference type="Proteomes" id="UP000078287"/>
    </source>
</evidence>
<dbReference type="Gene3D" id="3.30.565.10">
    <property type="entry name" value="Histidine kinase-like ATPase, C-terminal domain"/>
    <property type="match status" value="1"/>
</dbReference>
<feature type="domain" description="Histidine kinase" evidence="10">
    <location>
        <begin position="253"/>
        <end position="466"/>
    </location>
</feature>
<dbReference type="SMART" id="SM00388">
    <property type="entry name" value="HisKA"/>
    <property type="match status" value="1"/>
</dbReference>
<dbReference type="InterPro" id="IPR003594">
    <property type="entry name" value="HATPase_dom"/>
</dbReference>
<evidence type="ECO:0000256" key="3">
    <source>
        <dbReference type="ARBA" id="ARBA00022553"/>
    </source>
</evidence>
<name>A0A178MFJ3_9CHLR</name>
<evidence type="ECO:0000256" key="4">
    <source>
        <dbReference type="ARBA" id="ARBA00022679"/>
    </source>
</evidence>
<dbReference type="PANTHER" id="PTHR43065:SF46">
    <property type="entry name" value="C4-DICARBOXYLATE TRANSPORT SENSOR PROTEIN DCTB"/>
    <property type="match status" value="1"/>
</dbReference>
<dbReference type="SMART" id="SM00387">
    <property type="entry name" value="HATPase_c"/>
    <property type="match status" value="1"/>
</dbReference>
<dbReference type="EC" id="2.7.13.3" evidence="2"/>
<accession>A0A178MFJ3</accession>
<comment type="catalytic activity">
    <reaction evidence="1">
        <text>ATP + protein L-histidine = ADP + protein N-phospho-L-histidine.</text>
        <dbReference type="EC" id="2.7.13.3"/>
    </reaction>
</comment>
<dbReference type="PANTHER" id="PTHR43065">
    <property type="entry name" value="SENSOR HISTIDINE KINASE"/>
    <property type="match status" value="1"/>
</dbReference>
<dbReference type="Pfam" id="PF02518">
    <property type="entry name" value="HATPase_c"/>
    <property type="match status" value="1"/>
</dbReference>
<keyword evidence="8" id="KW-0902">Two-component regulatory system</keyword>
<dbReference type="SUPFAM" id="SSF55874">
    <property type="entry name" value="ATPase domain of HSP90 chaperone/DNA topoisomerase II/histidine kinase"/>
    <property type="match status" value="1"/>
</dbReference>
<dbReference type="GO" id="GO:0000155">
    <property type="term" value="F:phosphorelay sensor kinase activity"/>
    <property type="evidence" value="ECO:0007669"/>
    <property type="project" value="InterPro"/>
</dbReference>
<evidence type="ECO:0000313" key="11">
    <source>
        <dbReference type="EMBL" id="OAN47499.1"/>
    </source>
</evidence>
<evidence type="ECO:0000256" key="5">
    <source>
        <dbReference type="ARBA" id="ARBA00022741"/>
    </source>
</evidence>
<dbReference type="CDD" id="cd00082">
    <property type="entry name" value="HisKA"/>
    <property type="match status" value="1"/>
</dbReference>
<keyword evidence="3" id="KW-0597">Phosphoprotein</keyword>
<dbReference type="Proteomes" id="UP000078287">
    <property type="component" value="Unassembled WGS sequence"/>
</dbReference>
<dbReference type="InterPro" id="IPR036097">
    <property type="entry name" value="HisK_dim/P_sf"/>
</dbReference>
<comment type="caution">
    <text evidence="11">The sequence shown here is derived from an EMBL/GenBank/DDBJ whole genome shotgun (WGS) entry which is preliminary data.</text>
</comment>
<dbReference type="EMBL" id="LWQS01000037">
    <property type="protein sequence ID" value="OAN47499.1"/>
    <property type="molecule type" value="Genomic_DNA"/>
</dbReference>
<feature type="coiled-coil region" evidence="9">
    <location>
        <begin position="210"/>
        <end position="244"/>
    </location>
</feature>
<dbReference type="OrthoDB" id="9784397at2"/>
<dbReference type="Gene3D" id="3.30.450.40">
    <property type="match status" value="1"/>
</dbReference>
<keyword evidence="5" id="KW-0547">Nucleotide-binding</keyword>
<dbReference type="AlphaFoldDB" id="A0A178MFJ3"/>
<dbReference type="STRING" id="1707952.A6A03_10545"/>
<dbReference type="GO" id="GO:0005524">
    <property type="term" value="F:ATP binding"/>
    <property type="evidence" value="ECO:0007669"/>
    <property type="project" value="UniProtKB-KW"/>
</dbReference>
<keyword evidence="4" id="KW-0808">Transferase</keyword>
<dbReference type="RefSeq" id="WP_066783876.1">
    <property type="nucleotide sequence ID" value="NZ_LWQS01000037.1"/>
</dbReference>
<feature type="coiled-coil region" evidence="9">
    <location>
        <begin position="4"/>
        <end position="38"/>
    </location>
</feature>
<organism evidence="11 12">
    <name type="scientific">Chloroflexus islandicus</name>
    <dbReference type="NCBI Taxonomy" id="1707952"/>
    <lineage>
        <taxon>Bacteria</taxon>
        <taxon>Bacillati</taxon>
        <taxon>Chloroflexota</taxon>
        <taxon>Chloroflexia</taxon>
        <taxon>Chloroflexales</taxon>
        <taxon>Chloroflexineae</taxon>
        <taxon>Chloroflexaceae</taxon>
        <taxon>Chloroflexus</taxon>
    </lineage>
</organism>
<gene>
    <name evidence="11" type="ORF">A6A03_10545</name>
</gene>
<dbReference type="Pfam" id="PF13185">
    <property type="entry name" value="GAF_2"/>
    <property type="match status" value="1"/>
</dbReference>
<keyword evidence="12" id="KW-1185">Reference proteome</keyword>